<name>A0A2S9QQ62_9MICO</name>
<dbReference type="RefSeq" id="WP_105804669.1">
    <property type="nucleotide sequence ID" value="NZ_MWZD01000014.1"/>
</dbReference>
<evidence type="ECO:0000256" key="1">
    <source>
        <dbReference type="ARBA" id="ARBA00023125"/>
    </source>
</evidence>
<evidence type="ECO:0000313" key="4">
    <source>
        <dbReference type="Proteomes" id="UP000238650"/>
    </source>
</evidence>
<keyword evidence="1" id="KW-0238">DNA-binding</keyword>
<feature type="domain" description="HTH cro/C1-type" evidence="2">
    <location>
        <begin position="29"/>
        <end position="69"/>
    </location>
</feature>
<evidence type="ECO:0000259" key="2">
    <source>
        <dbReference type="PROSITE" id="PS50943"/>
    </source>
</evidence>
<sequence>MDKAHAPITPGEILRTEFLEPLGISTYRLAQATGLSQTRLGEIIRGRRRITVDTALRLSRAFGLSERFWLNVQSDYDIELAHDEHEHELDQVERLVSA</sequence>
<reference evidence="3 4" key="1">
    <citation type="journal article" date="2017" name="New Microbes New Infect">
        <title>Genome sequence of 'Leucobacter massiliensis' sp. nov. isolated from human pharynx after travel to the 2014 Hajj.</title>
        <authorList>
            <person name="Leangapichart T."/>
            <person name="Gautret P."/>
            <person name="Nguyen T.T."/>
            <person name="Armstrong N."/>
            <person name="Rolain J.M."/>
        </authorList>
    </citation>
    <scope>NUCLEOTIDE SEQUENCE [LARGE SCALE GENOMIC DNA]</scope>
    <source>
        <strain evidence="3 4">122RC15</strain>
    </source>
</reference>
<dbReference type="AlphaFoldDB" id="A0A2S9QQ62"/>
<dbReference type="InterPro" id="IPR010982">
    <property type="entry name" value="Lambda_DNA-bd_dom_sf"/>
</dbReference>
<dbReference type="EMBL" id="MWZD01000014">
    <property type="protein sequence ID" value="PRI11729.1"/>
    <property type="molecule type" value="Genomic_DNA"/>
</dbReference>
<keyword evidence="4" id="KW-1185">Reference proteome</keyword>
<dbReference type="InterPro" id="IPR001387">
    <property type="entry name" value="Cro/C1-type_HTH"/>
</dbReference>
<gene>
    <name evidence="3" type="ORF">B4915_04610</name>
</gene>
<dbReference type="SMART" id="SM00530">
    <property type="entry name" value="HTH_XRE"/>
    <property type="match status" value="1"/>
</dbReference>
<dbReference type="GO" id="GO:0003677">
    <property type="term" value="F:DNA binding"/>
    <property type="evidence" value="ECO:0007669"/>
    <property type="project" value="UniProtKB-KW"/>
</dbReference>
<dbReference type="PANTHER" id="PTHR36924:SF1">
    <property type="entry name" value="ANTITOXIN HIGA-1"/>
    <property type="match status" value="1"/>
</dbReference>
<dbReference type="Pfam" id="PF01381">
    <property type="entry name" value="HTH_3"/>
    <property type="match status" value="1"/>
</dbReference>
<proteinExistence type="predicted"/>
<dbReference type="InterPro" id="IPR013430">
    <property type="entry name" value="Toxin_antidote_HigA"/>
</dbReference>
<evidence type="ECO:0000313" key="3">
    <source>
        <dbReference type="EMBL" id="PRI11729.1"/>
    </source>
</evidence>
<protein>
    <submittedName>
        <fullName evidence="3">Addiction module antidote protein, HigA family</fullName>
    </submittedName>
</protein>
<dbReference type="SUPFAM" id="SSF47413">
    <property type="entry name" value="lambda repressor-like DNA-binding domains"/>
    <property type="match status" value="1"/>
</dbReference>
<organism evidence="3 4">
    <name type="scientific">Leucobacter massiliensis</name>
    <dbReference type="NCBI Taxonomy" id="1686285"/>
    <lineage>
        <taxon>Bacteria</taxon>
        <taxon>Bacillati</taxon>
        <taxon>Actinomycetota</taxon>
        <taxon>Actinomycetes</taxon>
        <taxon>Micrococcales</taxon>
        <taxon>Microbacteriaceae</taxon>
        <taxon>Leucobacter</taxon>
    </lineage>
</organism>
<dbReference type="PROSITE" id="PS50943">
    <property type="entry name" value="HTH_CROC1"/>
    <property type="match status" value="1"/>
</dbReference>
<dbReference type="Gene3D" id="1.10.260.40">
    <property type="entry name" value="lambda repressor-like DNA-binding domains"/>
    <property type="match status" value="1"/>
</dbReference>
<dbReference type="CDD" id="cd00093">
    <property type="entry name" value="HTH_XRE"/>
    <property type="match status" value="1"/>
</dbReference>
<comment type="caution">
    <text evidence="3">The sequence shown here is derived from an EMBL/GenBank/DDBJ whole genome shotgun (WGS) entry which is preliminary data.</text>
</comment>
<dbReference type="OrthoDB" id="3174593at2"/>
<dbReference type="PANTHER" id="PTHR36924">
    <property type="entry name" value="ANTITOXIN HIGA-1"/>
    <property type="match status" value="1"/>
</dbReference>
<dbReference type="NCBIfam" id="TIGR02607">
    <property type="entry name" value="antidote_HigA"/>
    <property type="match status" value="1"/>
</dbReference>
<dbReference type="Proteomes" id="UP000238650">
    <property type="component" value="Unassembled WGS sequence"/>
</dbReference>
<accession>A0A2S9QQ62</accession>